<evidence type="ECO:0000256" key="1">
    <source>
        <dbReference type="ARBA" id="ARBA00006270"/>
    </source>
</evidence>
<keyword evidence="3" id="KW-0342">GTP-binding</keyword>
<keyword evidence="5" id="KW-1185">Reference proteome</keyword>
<dbReference type="PANTHER" id="PTHR47980">
    <property type="entry name" value="LD44762P"/>
    <property type="match status" value="1"/>
</dbReference>
<evidence type="ECO:0000313" key="5">
    <source>
        <dbReference type="Proteomes" id="UP001344447"/>
    </source>
</evidence>
<gene>
    <name evidence="4" type="ORF">RB653_006482</name>
</gene>
<evidence type="ECO:0000256" key="3">
    <source>
        <dbReference type="ARBA" id="ARBA00023134"/>
    </source>
</evidence>
<protein>
    <recommendedName>
        <fullName evidence="6">P-loop containing nucleoside triphosphate hydrolase protein</fullName>
    </recommendedName>
</protein>
<dbReference type="Gene3D" id="3.40.50.300">
    <property type="entry name" value="P-loop containing nucleotide triphosphate hydrolases"/>
    <property type="match status" value="1"/>
</dbReference>
<dbReference type="Pfam" id="PF00071">
    <property type="entry name" value="Ras"/>
    <property type="match status" value="1"/>
</dbReference>
<dbReference type="GO" id="GO:0003924">
    <property type="term" value="F:GTPase activity"/>
    <property type="evidence" value="ECO:0007669"/>
    <property type="project" value="InterPro"/>
</dbReference>
<dbReference type="CDD" id="cd00154">
    <property type="entry name" value="Rab"/>
    <property type="match status" value="1"/>
</dbReference>
<dbReference type="EMBL" id="JAVFKY010000001">
    <property type="protein sequence ID" value="KAK5584864.1"/>
    <property type="molecule type" value="Genomic_DNA"/>
</dbReference>
<keyword evidence="2" id="KW-0547">Nucleotide-binding</keyword>
<dbReference type="Proteomes" id="UP001344447">
    <property type="component" value="Unassembled WGS sequence"/>
</dbReference>
<organism evidence="4 5">
    <name type="scientific">Dictyostelium firmibasis</name>
    <dbReference type="NCBI Taxonomy" id="79012"/>
    <lineage>
        <taxon>Eukaryota</taxon>
        <taxon>Amoebozoa</taxon>
        <taxon>Evosea</taxon>
        <taxon>Eumycetozoa</taxon>
        <taxon>Dictyostelia</taxon>
        <taxon>Dictyosteliales</taxon>
        <taxon>Dictyosteliaceae</taxon>
        <taxon>Dictyostelium</taxon>
    </lineage>
</organism>
<evidence type="ECO:0000313" key="4">
    <source>
        <dbReference type="EMBL" id="KAK5584864.1"/>
    </source>
</evidence>
<evidence type="ECO:0008006" key="6">
    <source>
        <dbReference type="Google" id="ProtNLM"/>
    </source>
</evidence>
<dbReference type="InterPro" id="IPR027417">
    <property type="entry name" value="P-loop_NTPase"/>
</dbReference>
<accession>A0AAN7U2T5</accession>
<dbReference type="SMART" id="SM00175">
    <property type="entry name" value="RAB"/>
    <property type="match status" value="1"/>
</dbReference>
<reference evidence="4 5" key="1">
    <citation type="submission" date="2023-11" db="EMBL/GenBank/DDBJ databases">
        <title>Dfirmibasis_genome.</title>
        <authorList>
            <person name="Edelbroek B."/>
            <person name="Kjellin J."/>
            <person name="Jerlstrom-Hultqvist J."/>
            <person name="Soderbom F."/>
        </authorList>
    </citation>
    <scope>NUCLEOTIDE SEQUENCE [LARGE SCALE GENOMIC DNA]</scope>
    <source>
        <strain evidence="4 5">TNS-C-14</strain>
    </source>
</reference>
<dbReference type="InterPro" id="IPR050305">
    <property type="entry name" value="Small_GTPase_Rab"/>
</dbReference>
<name>A0AAN7U2T5_9MYCE</name>
<dbReference type="InterPro" id="IPR001806">
    <property type="entry name" value="Small_GTPase"/>
</dbReference>
<dbReference type="GO" id="GO:0005525">
    <property type="term" value="F:GTP binding"/>
    <property type="evidence" value="ECO:0007669"/>
    <property type="project" value="UniProtKB-KW"/>
</dbReference>
<comment type="similarity">
    <text evidence="1">Belongs to the small GTPase superfamily. Rab family.</text>
</comment>
<dbReference type="SUPFAM" id="SSF52540">
    <property type="entry name" value="P-loop containing nucleoside triphosphate hydrolases"/>
    <property type="match status" value="1"/>
</dbReference>
<evidence type="ECO:0000256" key="2">
    <source>
        <dbReference type="ARBA" id="ARBA00022741"/>
    </source>
</evidence>
<proteinExistence type="inferred from homology"/>
<dbReference type="FunFam" id="3.40.50.300:FF:001447">
    <property type="entry name" value="Ras-related protein Rab-1B"/>
    <property type="match status" value="1"/>
</dbReference>
<comment type="caution">
    <text evidence="4">The sequence shown here is derived from an EMBL/GenBank/DDBJ whole genome shotgun (WGS) entry which is preliminary data.</text>
</comment>
<dbReference type="AlphaFoldDB" id="A0AAN7U2T5"/>
<sequence>MNEIKEYDHTVKIIITGDTGKSSFISRAIDDLFINPNSTPYLPYHNSNPNEFIKGNIFSYNNLLYLVNLHEYYQEKFRTINNNSFRGANCNFILYDVCNQKSFDNVIGYYQESQRYGKDGIHLFLIGVKIDDIENRIIDYETASTLARSYDMSYFEVNNKSPSPLEKEIYQKIIETAIKKIHEEYLDSEPPIIQINKKSGVFGLKKK</sequence>
<dbReference type="PROSITE" id="PS51419">
    <property type="entry name" value="RAB"/>
    <property type="match status" value="1"/>
</dbReference>